<name>A0ABW2RLP0_9BACL</name>
<accession>A0ABW2RLP0</accession>
<evidence type="ECO:0000313" key="1">
    <source>
        <dbReference type="EMBL" id="MFC7441931.1"/>
    </source>
</evidence>
<protein>
    <submittedName>
        <fullName evidence="1">Uncharacterized protein</fullName>
    </submittedName>
</protein>
<keyword evidence="2" id="KW-1185">Reference proteome</keyword>
<dbReference type="RefSeq" id="WP_379865475.1">
    <property type="nucleotide sequence ID" value="NZ_JBHTBW010000040.1"/>
</dbReference>
<sequence>MKMRELIPSLKKLNIQVQSISSVELKPDQIHTVFHIINEIVDHQPETDFLLREEWSRYQESFLKQRLISNWHKIRPAVYLERLSVQDAFAELAPLFAACFKEEYHEVGLDMNIFTLRAFLWNQEHLTAKMNLHRDRQAWGELIDLVDAIEQAGYGWDE</sequence>
<comment type="caution">
    <text evidence="1">The sequence shown here is derived from an EMBL/GenBank/DDBJ whole genome shotgun (WGS) entry which is preliminary data.</text>
</comment>
<reference evidence="2" key="1">
    <citation type="journal article" date="2019" name="Int. J. Syst. Evol. Microbiol.">
        <title>The Global Catalogue of Microorganisms (GCM) 10K type strain sequencing project: providing services to taxonomists for standard genome sequencing and annotation.</title>
        <authorList>
            <consortium name="The Broad Institute Genomics Platform"/>
            <consortium name="The Broad Institute Genome Sequencing Center for Infectious Disease"/>
            <person name="Wu L."/>
            <person name="Ma J."/>
        </authorList>
    </citation>
    <scope>NUCLEOTIDE SEQUENCE [LARGE SCALE GENOMIC DNA]</scope>
    <source>
        <strain evidence="2">CGMCC 1.12942</strain>
    </source>
</reference>
<proteinExistence type="predicted"/>
<organism evidence="1 2">
    <name type="scientific">Laceyella putida</name>
    <dbReference type="NCBI Taxonomy" id="110101"/>
    <lineage>
        <taxon>Bacteria</taxon>
        <taxon>Bacillati</taxon>
        <taxon>Bacillota</taxon>
        <taxon>Bacilli</taxon>
        <taxon>Bacillales</taxon>
        <taxon>Thermoactinomycetaceae</taxon>
        <taxon>Laceyella</taxon>
    </lineage>
</organism>
<dbReference type="EMBL" id="JBHTBW010000040">
    <property type="protein sequence ID" value="MFC7441931.1"/>
    <property type="molecule type" value="Genomic_DNA"/>
</dbReference>
<evidence type="ECO:0000313" key="2">
    <source>
        <dbReference type="Proteomes" id="UP001596500"/>
    </source>
</evidence>
<dbReference type="Proteomes" id="UP001596500">
    <property type="component" value="Unassembled WGS sequence"/>
</dbReference>
<gene>
    <name evidence="1" type="ORF">ACFQNG_12590</name>
</gene>